<evidence type="ECO:0000256" key="1">
    <source>
        <dbReference type="ARBA" id="ARBA00023015"/>
    </source>
</evidence>
<organism evidence="5 6">
    <name type="scientific">Pseudomonas fulva</name>
    <dbReference type="NCBI Taxonomy" id="47880"/>
    <lineage>
        <taxon>Bacteria</taxon>
        <taxon>Pseudomonadati</taxon>
        <taxon>Pseudomonadota</taxon>
        <taxon>Gammaproteobacteria</taxon>
        <taxon>Pseudomonadales</taxon>
        <taxon>Pseudomonadaceae</taxon>
        <taxon>Pseudomonas</taxon>
    </lineage>
</organism>
<dbReference type="SUPFAM" id="SSF48008">
    <property type="entry name" value="GntR ligand-binding domain-like"/>
    <property type="match status" value="1"/>
</dbReference>
<dbReference type="Pfam" id="PF07729">
    <property type="entry name" value="FCD"/>
    <property type="match status" value="1"/>
</dbReference>
<protein>
    <submittedName>
        <fullName evidence="5">GntR family transcriptional regulator</fullName>
    </submittedName>
</protein>
<dbReference type="SUPFAM" id="SSF46785">
    <property type="entry name" value="Winged helix' DNA-binding domain"/>
    <property type="match status" value="1"/>
</dbReference>
<feature type="domain" description="HTH gntR-type" evidence="4">
    <location>
        <begin position="13"/>
        <end position="80"/>
    </location>
</feature>
<dbReference type="OrthoDB" id="9799812at2"/>
<keyword evidence="3" id="KW-0804">Transcription</keyword>
<dbReference type="EMBL" id="JXQW01000108">
    <property type="protein sequence ID" value="KIP89714.1"/>
    <property type="molecule type" value="Genomic_DNA"/>
</dbReference>
<keyword evidence="1" id="KW-0805">Transcription regulation</keyword>
<dbReference type="InterPro" id="IPR036390">
    <property type="entry name" value="WH_DNA-bd_sf"/>
</dbReference>
<dbReference type="Gene3D" id="1.20.120.530">
    <property type="entry name" value="GntR ligand-binding domain-like"/>
    <property type="match status" value="1"/>
</dbReference>
<evidence type="ECO:0000259" key="4">
    <source>
        <dbReference type="PROSITE" id="PS50949"/>
    </source>
</evidence>
<evidence type="ECO:0000313" key="6">
    <source>
        <dbReference type="Proteomes" id="UP000032068"/>
    </source>
</evidence>
<evidence type="ECO:0000256" key="3">
    <source>
        <dbReference type="ARBA" id="ARBA00023163"/>
    </source>
</evidence>
<comment type="caution">
    <text evidence="5">The sequence shown here is derived from an EMBL/GenBank/DDBJ whole genome shotgun (WGS) entry which is preliminary data.</text>
</comment>
<dbReference type="PANTHER" id="PTHR43537">
    <property type="entry name" value="TRANSCRIPTIONAL REGULATOR, GNTR FAMILY"/>
    <property type="match status" value="1"/>
</dbReference>
<dbReference type="PANTHER" id="PTHR43537:SF49">
    <property type="entry name" value="TRANSCRIPTIONAL REGULATORY PROTEIN"/>
    <property type="match status" value="1"/>
</dbReference>
<evidence type="ECO:0000256" key="2">
    <source>
        <dbReference type="ARBA" id="ARBA00023125"/>
    </source>
</evidence>
<dbReference type="InterPro" id="IPR008920">
    <property type="entry name" value="TF_FadR/GntR_C"/>
</dbReference>
<dbReference type="PROSITE" id="PS50949">
    <property type="entry name" value="HTH_GNTR"/>
    <property type="match status" value="1"/>
</dbReference>
<dbReference type="GO" id="GO:0003677">
    <property type="term" value="F:DNA binding"/>
    <property type="evidence" value="ECO:0007669"/>
    <property type="project" value="UniProtKB-KW"/>
</dbReference>
<accession>A0A0D0JTV4</accession>
<evidence type="ECO:0000313" key="5">
    <source>
        <dbReference type="EMBL" id="KIP89714.1"/>
    </source>
</evidence>
<gene>
    <name evidence="5" type="ORF">RU08_23990</name>
</gene>
<dbReference type="AlphaFoldDB" id="A0A0D0JTV4"/>
<dbReference type="RefSeq" id="WP_042556397.1">
    <property type="nucleotide sequence ID" value="NZ_JXQW01000108.1"/>
</dbReference>
<sequence length="222" mass="25394">MHSAPLYTHRQPVTAEEEAYNFLLAAICAGRYRKGDRLVAEDIATEIGTSRMPVREAFRRLDAQGLVTLRPNRGAIVSGLDIEQMNEVFEMRSALEGLAIRVAASKVTERHLTILERLLDDMDECRDDTAQWVVRHRNFHEYLCSLSERPRLMKQIVALYSLIEAPMRLWLEHGDKPLSGREEHEQILLALRTRDADLAERVIRGHIEGTLPALTLFLQAEQ</sequence>
<dbReference type="Gene3D" id="1.10.10.10">
    <property type="entry name" value="Winged helix-like DNA-binding domain superfamily/Winged helix DNA-binding domain"/>
    <property type="match status" value="1"/>
</dbReference>
<dbReference type="SMART" id="SM00895">
    <property type="entry name" value="FCD"/>
    <property type="match status" value="1"/>
</dbReference>
<dbReference type="GO" id="GO:0003700">
    <property type="term" value="F:DNA-binding transcription factor activity"/>
    <property type="evidence" value="ECO:0007669"/>
    <property type="project" value="InterPro"/>
</dbReference>
<dbReference type="CDD" id="cd07377">
    <property type="entry name" value="WHTH_GntR"/>
    <property type="match status" value="1"/>
</dbReference>
<dbReference type="Pfam" id="PF00392">
    <property type="entry name" value="GntR"/>
    <property type="match status" value="1"/>
</dbReference>
<dbReference type="InterPro" id="IPR011711">
    <property type="entry name" value="GntR_C"/>
</dbReference>
<keyword evidence="2" id="KW-0238">DNA-binding</keyword>
<proteinExistence type="predicted"/>
<dbReference type="InterPro" id="IPR036388">
    <property type="entry name" value="WH-like_DNA-bd_sf"/>
</dbReference>
<dbReference type="SMART" id="SM00345">
    <property type="entry name" value="HTH_GNTR"/>
    <property type="match status" value="1"/>
</dbReference>
<dbReference type="InterPro" id="IPR000524">
    <property type="entry name" value="Tscrpt_reg_HTH_GntR"/>
</dbReference>
<reference evidence="5 6" key="1">
    <citation type="submission" date="2014-12" db="EMBL/GenBank/DDBJ databases">
        <title>16Stimator: statistical estimation of ribosomal gene copy numbers from draft genome assemblies.</title>
        <authorList>
            <person name="Perisin M.A."/>
            <person name="Vetter M."/>
            <person name="Gilbert J.A."/>
            <person name="Bergelson J."/>
        </authorList>
    </citation>
    <scope>NUCLEOTIDE SEQUENCE [LARGE SCALE GENOMIC DNA]</scope>
    <source>
        <strain evidence="5 6">MEJ086</strain>
    </source>
</reference>
<name>A0A0D0JTV4_9PSED</name>
<dbReference type="Proteomes" id="UP000032068">
    <property type="component" value="Unassembled WGS sequence"/>
</dbReference>